<dbReference type="EMBL" id="UYSL01020001">
    <property type="protein sequence ID" value="VDL71999.1"/>
    <property type="molecule type" value="Genomic_DNA"/>
</dbReference>
<name>A0A0N4XZ44_NIPBR</name>
<dbReference type="WBParaSite" id="NBR_0000840901-mRNA-1">
    <property type="protein sequence ID" value="NBR_0000840901-mRNA-1"/>
    <property type="gene ID" value="NBR_0000840901"/>
</dbReference>
<evidence type="ECO:0000313" key="2">
    <source>
        <dbReference type="EMBL" id="VDL71999.1"/>
    </source>
</evidence>
<feature type="signal peptide" evidence="1">
    <location>
        <begin position="1"/>
        <end position="31"/>
    </location>
</feature>
<keyword evidence="3" id="KW-1185">Reference proteome</keyword>
<sequence length="95" mass="10777">MQFRQSSLGMHMTIFFLLAVFLGQQSAIVSSEVISLPYRIHALIAPMRSLPAQLQNEKRQPQLDSDDLFQHYLGFGATGVFSPRFGFNGERSSWK</sequence>
<proteinExistence type="predicted"/>
<evidence type="ECO:0000256" key="1">
    <source>
        <dbReference type="SAM" id="SignalP"/>
    </source>
</evidence>
<evidence type="ECO:0000313" key="3">
    <source>
        <dbReference type="Proteomes" id="UP000271162"/>
    </source>
</evidence>
<protein>
    <submittedName>
        <fullName evidence="2 4">Uncharacterized protein</fullName>
    </submittedName>
</protein>
<organism evidence="4">
    <name type="scientific">Nippostrongylus brasiliensis</name>
    <name type="common">Rat hookworm</name>
    <dbReference type="NCBI Taxonomy" id="27835"/>
    <lineage>
        <taxon>Eukaryota</taxon>
        <taxon>Metazoa</taxon>
        <taxon>Ecdysozoa</taxon>
        <taxon>Nematoda</taxon>
        <taxon>Chromadorea</taxon>
        <taxon>Rhabditida</taxon>
        <taxon>Rhabditina</taxon>
        <taxon>Rhabditomorpha</taxon>
        <taxon>Strongyloidea</taxon>
        <taxon>Heligmosomidae</taxon>
        <taxon>Nippostrongylus</taxon>
    </lineage>
</organism>
<dbReference type="OMA" id="GFNEYRQ"/>
<feature type="chain" id="PRO_5043124965" evidence="1">
    <location>
        <begin position="32"/>
        <end position="95"/>
    </location>
</feature>
<accession>A0A0N4XZ44</accession>
<dbReference type="AlphaFoldDB" id="A0A0N4XZ44"/>
<reference evidence="4" key="1">
    <citation type="submission" date="2017-02" db="UniProtKB">
        <authorList>
            <consortium name="WormBaseParasite"/>
        </authorList>
    </citation>
    <scope>IDENTIFICATION</scope>
</reference>
<dbReference type="Proteomes" id="UP000271162">
    <property type="component" value="Unassembled WGS sequence"/>
</dbReference>
<gene>
    <name evidence="2" type="ORF">NBR_LOCUS8410</name>
</gene>
<evidence type="ECO:0000313" key="4">
    <source>
        <dbReference type="WBParaSite" id="NBR_0000840901-mRNA-1"/>
    </source>
</evidence>
<keyword evidence="1" id="KW-0732">Signal</keyword>
<reference evidence="2 3" key="2">
    <citation type="submission" date="2018-11" db="EMBL/GenBank/DDBJ databases">
        <authorList>
            <consortium name="Pathogen Informatics"/>
        </authorList>
    </citation>
    <scope>NUCLEOTIDE SEQUENCE [LARGE SCALE GENOMIC DNA]</scope>
</reference>